<organism evidence="1 2">
    <name type="scientific">Sphaerospermopsis torques-reginae ITEP-024</name>
    <dbReference type="NCBI Taxonomy" id="984208"/>
    <lineage>
        <taxon>Bacteria</taxon>
        <taxon>Bacillati</taxon>
        <taxon>Cyanobacteriota</taxon>
        <taxon>Cyanophyceae</taxon>
        <taxon>Nostocales</taxon>
        <taxon>Aphanizomenonaceae</taxon>
        <taxon>Sphaerospermopsis</taxon>
        <taxon>Sphaerospermopsis torques-reginae</taxon>
    </lineage>
</organism>
<reference evidence="1 2" key="1">
    <citation type="journal article" date="2022" name="J. Am. Chem. Soc.">
        <title>Biosynthesis of Guanitoxin Enables Global Environmental Detection in Freshwater Cyanobacteria.</title>
        <authorList>
            <person name="Lima S.T."/>
            <person name="Fallon T.R."/>
            <person name="Cordoza J.L."/>
            <person name="Chekan J.R."/>
            <person name="Delbaje E."/>
            <person name="Hopiavuori A.R."/>
            <person name="Alvarenga D.O."/>
            <person name="Wood S.M."/>
            <person name="Luhavaya H."/>
            <person name="Baumgartner J.T."/>
            <person name="Dorr F.A."/>
            <person name="Etchegaray A."/>
            <person name="Pinto E."/>
            <person name="McKinnie S.M.K."/>
            <person name="Fiore M.F."/>
            <person name="Moore B.S."/>
        </authorList>
    </citation>
    <scope>NUCLEOTIDE SEQUENCE [LARGE SCALE GENOMIC DNA]</scope>
    <source>
        <strain evidence="1 2">ITEP-024</strain>
    </source>
</reference>
<keyword evidence="2" id="KW-1185">Reference proteome</keyword>
<dbReference type="Proteomes" id="UP000826540">
    <property type="component" value="Chromosome"/>
</dbReference>
<evidence type="ECO:0000313" key="2">
    <source>
        <dbReference type="Proteomes" id="UP000826540"/>
    </source>
</evidence>
<protein>
    <submittedName>
        <fullName evidence="1">Uncharacterized protein</fullName>
    </submittedName>
</protein>
<dbReference type="EMBL" id="CP080598">
    <property type="protein sequence ID" value="QYX34171.1"/>
    <property type="molecule type" value="Genomic_DNA"/>
</dbReference>
<gene>
    <name evidence="1" type="ORF">K2F26_10270</name>
</gene>
<name>A0ABX8X6L5_9CYAN</name>
<evidence type="ECO:0000313" key="1">
    <source>
        <dbReference type="EMBL" id="QYX34171.1"/>
    </source>
</evidence>
<proteinExistence type="predicted"/>
<accession>A0ABX8X6L5</accession>
<sequence>MTSQVINLLTNNLMQLTAIHQQYGMQLHSVMSDVSEQKQRTEVLEIKFDALSGASDYSTVRGYCNLNRIKVSERDANSLGRQAAKICRLKGYPIGKVPDERHGKVNSYPIEVLDEVSEPYKNQIRVS</sequence>